<gene>
    <name evidence="4" type="ORF">UFOPK3423_01518</name>
</gene>
<dbReference type="InterPro" id="IPR029045">
    <property type="entry name" value="ClpP/crotonase-like_dom_sf"/>
</dbReference>
<name>A0A6J7EH98_9ZZZZ</name>
<dbReference type="Pfam" id="PF00378">
    <property type="entry name" value="ECH_1"/>
    <property type="match status" value="1"/>
</dbReference>
<keyword evidence="3" id="KW-0456">Lyase</keyword>
<dbReference type="InterPro" id="IPR014748">
    <property type="entry name" value="Enoyl-CoA_hydra_C"/>
</dbReference>
<dbReference type="CDD" id="cd06558">
    <property type="entry name" value="crotonase-like"/>
    <property type="match status" value="1"/>
</dbReference>
<dbReference type="InterPro" id="IPR018376">
    <property type="entry name" value="Enoyl-CoA_hyd/isom_CS"/>
</dbReference>
<keyword evidence="2" id="KW-0443">Lipid metabolism</keyword>
<accession>A0A6J7EH98</accession>
<dbReference type="GO" id="GO:0006635">
    <property type="term" value="P:fatty acid beta-oxidation"/>
    <property type="evidence" value="ECO:0007669"/>
    <property type="project" value="TreeGrafter"/>
</dbReference>
<reference evidence="4" key="1">
    <citation type="submission" date="2020-05" db="EMBL/GenBank/DDBJ databases">
        <authorList>
            <person name="Chiriac C."/>
            <person name="Salcher M."/>
            <person name="Ghai R."/>
            <person name="Kavagutti S V."/>
        </authorList>
    </citation>
    <scope>NUCLEOTIDE SEQUENCE</scope>
</reference>
<evidence type="ECO:0000256" key="3">
    <source>
        <dbReference type="ARBA" id="ARBA00023239"/>
    </source>
</evidence>
<sequence>MAAPVDVRVEGSCLVITIDRPKARNAVSPEVAQGLEAAVDRLEADPQLRVGILTGVPPIFCSGADLKAVGAGRGGELVTERGGFAGFVRRERSKPIIAAVDGPALAGGLEIILACDLVVASQQATFSVPEVKRGLIASGGALLRLGDRLPPHIAMEMVLTGDPISAQVAERYGLVNVLCAPGTVLEEALALAERITRNGPLAVFLSRQVLLASRDLPEREGWELSDDANRQVQASEDVQEGVRAFIEKRPPEWTGR</sequence>
<dbReference type="EMBL" id="CAFBLQ010000216">
    <property type="protein sequence ID" value="CAB4882782.1"/>
    <property type="molecule type" value="Genomic_DNA"/>
</dbReference>
<evidence type="ECO:0000256" key="2">
    <source>
        <dbReference type="ARBA" id="ARBA00023098"/>
    </source>
</evidence>
<evidence type="ECO:0000256" key="1">
    <source>
        <dbReference type="ARBA" id="ARBA00005254"/>
    </source>
</evidence>
<dbReference type="Gene3D" id="3.90.226.10">
    <property type="entry name" value="2-enoyl-CoA Hydratase, Chain A, domain 1"/>
    <property type="match status" value="1"/>
</dbReference>
<dbReference type="NCBIfam" id="NF006100">
    <property type="entry name" value="PRK08252.1"/>
    <property type="match status" value="1"/>
</dbReference>
<protein>
    <submittedName>
        <fullName evidence="4">Unannotated protein</fullName>
    </submittedName>
</protein>
<dbReference type="PANTHER" id="PTHR11941:SF169">
    <property type="entry name" value="(7AS)-7A-METHYL-1,5-DIOXO-2,3,5,6,7,7A-HEXAHYDRO-1H-INDENE-CARBOXYL-COA HYDROLASE"/>
    <property type="match status" value="1"/>
</dbReference>
<dbReference type="PANTHER" id="PTHR11941">
    <property type="entry name" value="ENOYL-COA HYDRATASE-RELATED"/>
    <property type="match status" value="1"/>
</dbReference>
<dbReference type="InterPro" id="IPR001753">
    <property type="entry name" value="Enoyl-CoA_hydra/iso"/>
</dbReference>
<dbReference type="GO" id="GO:0016829">
    <property type="term" value="F:lyase activity"/>
    <property type="evidence" value="ECO:0007669"/>
    <property type="project" value="UniProtKB-KW"/>
</dbReference>
<comment type="similarity">
    <text evidence="1">Belongs to the enoyl-CoA hydratase/isomerase family.</text>
</comment>
<dbReference type="SUPFAM" id="SSF52096">
    <property type="entry name" value="ClpP/crotonase"/>
    <property type="match status" value="1"/>
</dbReference>
<dbReference type="AlphaFoldDB" id="A0A6J7EH98"/>
<organism evidence="4">
    <name type="scientific">freshwater metagenome</name>
    <dbReference type="NCBI Taxonomy" id="449393"/>
    <lineage>
        <taxon>unclassified sequences</taxon>
        <taxon>metagenomes</taxon>
        <taxon>ecological metagenomes</taxon>
    </lineage>
</organism>
<evidence type="ECO:0000313" key="4">
    <source>
        <dbReference type="EMBL" id="CAB4882782.1"/>
    </source>
</evidence>
<dbReference type="Gene3D" id="1.10.12.10">
    <property type="entry name" value="Lyase 2-enoyl-coa Hydratase, Chain A, domain 2"/>
    <property type="match status" value="1"/>
</dbReference>
<dbReference type="PROSITE" id="PS00166">
    <property type="entry name" value="ENOYL_COA_HYDRATASE"/>
    <property type="match status" value="1"/>
</dbReference>
<proteinExistence type="inferred from homology"/>